<evidence type="ECO:0000256" key="2">
    <source>
        <dbReference type="SAM" id="MobiDB-lite"/>
    </source>
</evidence>
<feature type="region of interest" description="Disordered" evidence="2">
    <location>
        <begin position="232"/>
        <end position="371"/>
    </location>
</feature>
<feature type="region of interest" description="Disordered" evidence="2">
    <location>
        <begin position="28"/>
        <end position="87"/>
    </location>
</feature>
<gene>
    <name evidence="3" type="ORF">M409DRAFT_26000</name>
</gene>
<dbReference type="EMBL" id="ML993607">
    <property type="protein sequence ID" value="KAF2163819.1"/>
    <property type="molecule type" value="Genomic_DNA"/>
</dbReference>
<feature type="region of interest" description="Disordered" evidence="2">
    <location>
        <begin position="158"/>
        <end position="217"/>
    </location>
</feature>
<proteinExistence type="predicted"/>
<evidence type="ECO:0000313" key="3">
    <source>
        <dbReference type="EMBL" id="KAF2163819.1"/>
    </source>
</evidence>
<dbReference type="RefSeq" id="XP_033664708.1">
    <property type="nucleotide sequence ID" value="XM_033807916.1"/>
</dbReference>
<organism evidence="3 4">
    <name type="scientific">Zasmidium cellare ATCC 36951</name>
    <dbReference type="NCBI Taxonomy" id="1080233"/>
    <lineage>
        <taxon>Eukaryota</taxon>
        <taxon>Fungi</taxon>
        <taxon>Dikarya</taxon>
        <taxon>Ascomycota</taxon>
        <taxon>Pezizomycotina</taxon>
        <taxon>Dothideomycetes</taxon>
        <taxon>Dothideomycetidae</taxon>
        <taxon>Mycosphaerellales</taxon>
        <taxon>Mycosphaerellaceae</taxon>
        <taxon>Zasmidium</taxon>
    </lineage>
</organism>
<name>A0A6A6CDU7_ZASCE</name>
<feature type="compositionally biased region" description="Low complexity" evidence="2">
    <location>
        <begin position="69"/>
        <end position="85"/>
    </location>
</feature>
<feature type="compositionally biased region" description="Low complexity" evidence="2">
    <location>
        <begin position="44"/>
        <end position="61"/>
    </location>
</feature>
<feature type="compositionally biased region" description="Polar residues" evidence="2">
    <location>
        <begin position="183"/>
        <end position="193"/>
    </location>
</feature>
<reference evidence="3" key="1">
    <citation type="journal article" date="2020" name="Stud. Mycol.">
        <title>101 Dothideomycetes genomes: a test case for predicting lifestyles and emergence of pathogens.</title>
        <authorList>
            <person name="Haridas S."/>
            <person name="Albert R."/>
            <person name="Binder M."/>
            <person name="Bloem J."/>
            <person name="Labutti K."/>
            <person name="Salamov A."/>
            <person name="Andreopoulos B."/>
            <person name="Baker S."/>
            <person name="Barry K."/>
            <person name="Bills G."/>
            <person name="Bluhm B."/>
            <person name="Cannon C."/>
            <person name="Castanera R."/>
            <person name="Culley D."/>
            <person name="Daum C."/>
            <person name="Ezra D."/>
            <person name="Gonzalez J."/>
            <person name="Henrissat B."/>
            <person name="Kuo A."/>
            <person name="Liang C."/>
            <person name="Lipzen A."/>
            <person name="Lutzoni F."/>
            <person name="Magnuson J."/>
            <person name="Mondo S."/>
            <person name="Nolan M."/>
            <person name="Ohm R."/>
            <person name="Pangilinan J."/>
            <person name="Park H.-J."/>
            <person name="Ramirez L."/>
            <person name="Alfaro M."/>
            <person name="Sun H."/>
            <person name="Tritt A."/>
            <person name="Yoshinaga Y."/>
            <person name="Zwiers L.-H."/>
            <person name="Turgeon B."/>
            <person name="Goodwin S."/>
            <person name="Spatafora J."/>
            <person name="Crous P."/>
            <person name="Grigoriev I."/>
        </authorList>
    </citation>
    <scope>NUCLEOTIDE SEQUENCE</scope>
    <source>
        <strain evidence="3">ATCC 36951</strain>
    </source>
</reference>
<evidence type="ECO:0000313" key="4">
    <source>
        <dbReference type="Proteomes" id="UP000799537"/>
    </source>
</evidence>
<feature type="compositionally biased region" description="Basic and acidic residues" evidence="2">
    <location>
        <begin position="28"/>
        <end position="43"/>
    </location>
</feature>
<accession>A0A6A6CDU7</accession>
<dbReference type="GeneID" id="54561188"/>
<feature type="compositionally biased region" description="Acidic residues" evidence="2">
    <location>
        <begin position="359"/>
        <end position="371"/>
    </location>
</feature>
<protein>
    <submittedName>
        <fullName evidence="3">Uncharacterized protein</fullName>
    </submittedName>
</protein>
<feature type="compositionally biased region" description="Polar residues" evidence="2">
    <location>
        <begin position="201"/>
        <end position="210"/>
    </location>
</feature>
<evidence type="ECO:0000256" key="1">
    <source>
        <dbReference type="SAM" id="Coils"/>
    </source>
</evidence>
<sequence>MSYLEKAAVDADMVEGWEEFQRQWAGKKKAEEELKWRQQEYQREQQSAAQQQQQQQQPRQAKPATGPRNASSKAAAGGSASANASQYRPLTEAEALALRVLDAKQNLDDQTRAYDRARWQYPKPPLFVVNALAHAVKRAQDELANAQQVEDIARRARLARAKAANQQQGASSSTATQGAAKNQPAQQSTSKTATPKPAKATQPSKTTTPVAKSENPFAVDPAFLARIKAMNEAAQKKSASLQNKSDAEAEADLATKRRKAEQDEAFLESLKQGGTSAGSQGKGKQKATDADPPAQPSKYQAHPRYVSPTVEDAMGEGEEQKEKTKTRKKKTSGSGIKKKGVVKSTTKKKKGPFIVEKSSDDEEEEEEDLYS</sequence>
<feature type="compositionally biased region" description="Low complexity" evidence="2">
    <location>
        <begin position="161"/>
        <end position="181"/>
    </location>
</feature>
<keyword evidence="1" id="KW-0175">Coiled coil</keyword>
<feature type="coiled-coil region" evidence="1">
    <location>
        <begin position="129"/>
        <end position="156"/>
    </location>
</feature>
<dbReference type="Proteomes" id="UP000799537">
    <property type="component" value="Unassembled WGS sequence"/>
</dbReference>
<feature type="compositionally biased region" description="Basic residues" evidence="2">
    <location>
        <begin position="324"/>
        <end position="351"/>
    </location>
</feature>
<dbReference type="AlphaFoldDB" id="A0A6A6CDU7"/>
<keyword evidence="4" id="KW-1185">Reference proteome</keyword>